<dbReference type="Proteomes" id="UP000601736">
    <property type="component" value="Unassembled WGS sequence"/>
</dbReference>
<reference evidence="1" key="1">
    <citation type="submission" date="2021-02" db="EMBL/GenBank/DDBJ databases">
        <authorList>
            <person name="Han P."/>
        </authorList>
    </citation>
    <scope>NUCLEOTIDE SEQUENCE</scope>
    <source>
        <strain evidence="1">Nitrosomonas nitrosa 18-3D</strain>
    </source>
</reference>
<accession>A0A8H8Z1V6</accession>
<sequence length="62" mass="7046">MRQYVAFADLCTAYTISLPIQNQLNKKDHESAHYECSSYLWLYCSVFLTGTDALSHGENILA</sequence>
<organism evidence="1 2">
    <name type="scientific">Nitrosomonas nitrosa</name>
    <dbReference type="NCBI Taxonomy" id="52442"/>
    <lineage>
        <taxon>Bacteria</taxon>
        <taxon>Pseudomonadati</taxon>
        <taxon>Pseudomonadota</taxon>
        <taxon>Betaproteobacteria</taxon>
        <taxon>Nitrosomonadales</taxon>
        <taxon>Nitrosomonadaceae</taxon>
        <taxon>Nitrosomonas</taxon>
    </lineage>
</organism>
<dbReference type="AlphaFoldDB" id="A0A8H8Z1V6"/>
<gene>
    <name evidence="1" type="ORF">NMYAN_80081</name>
</gene>
<proteinExistence type="predicted"/>
<dbReference type="EMBL" id="CAJNAP010000054">
    <property type="protein sequence ID" value="CAE6517550.1"/>
    <property type="molecule type" value="Genomic_DNA"/>
</dbReference>
<comment type="caution">
    <text evidence="1">The sequence shown here is derived from an EMBL/GenBank/DDBJ whole genome shotgun (WGS) entry which is preliminary data.</text>
</comment>
<evidence type="ECO:0000313" key="2">
    <source>
        <dbReference type="Proteomes" id="UP000601736"/>
    </source>
</evidence>
<protein>
    <submittedName>
        <fullName evidence="1">Uncharacterized protein</fullName>
    </submittedName>
</protein>
<name>A0A8H8Z1V6_9PROT</name>
<evidence type="ECO:0000313" key="1">
    <source>
        <dbReference type="EMBL" id="CAE6517550.1"/>
    </source>
</evidence>